<organism evidence="1 2">
    <name type="scientific">Vanilla planifolia</name>
    <name type="common">Vanilla</name>
    <dbReference type="NCBI Taxonomy" id="51239"/>
    <lineage>
        <taxon>Eukaryota</taxon>
        <taxon>Viridiplantae</taxon>
        <taxon>Streptophyta</taxon>
        <taxon>Embryophyta</taxon>
        <taxon>Tracheophyta</taxon>
        <taxon>Spermatophyta</taxon>
        <taxon>Magnoliopsida</taxon>
        <taxon>Liliopsida</taxon>
        <taxon>Asparagales</taxon>
        <taxon>Orchidaceae</taxon>
        <taxon>Vanilloideae</taxon>
        <taxon>Vanilleae</taxon>
        <taxon>Vanilla</taxon>
    </lineage>
</organism>
<dbReference type="Proteomes" id="UP000636800">
    <property type="component" value="Chromosome 2"/>
</dbReference>
<evidence type="ECO:0000313" key="2">
    <source>
        <dbReference type="Proteomes" id="UP000636800"/>
    </source>
</evidence>
<dbReference type="InterPro" id="IPR029993">
    <property type="entry name" value="GAUT"/>
</dbReference>
<name>A0A835RIU7_VANPL</name>
<comment type="caution">
    <text evidence="1">The sequence shown here is derived from an EMBL/GenBank/DDBJ whole genome shotgun (WGS) entry which is preliminary data.</text>
</comment>
<keyword evidence="2" id="KW-1185">Reference proteome</keyword>
<reference evidence="1 2" key="1">
    <citation type="journal article" date="2020" name="Nat. Food">
        <title>A phased Vanilla planifolia genome enables genetic improvement of flavour and production.</title>
        <authorList>
            <person name="Hasing T."/>
            <person name="Tang H."/>
            <person name="Brym M."/>
            <person name="Khazi F."/>
            <person name="Huang T."/>
            <person name="Chambers A.H."/>
        </authorList>
    </citation>
    <scope>NUCLEOTIDE SEQUENCE [LARGE SCALE GENOMIC DNA]</scope>
    <source>
        <tissue evidence="1">Leaf</tissue>
    </source>
</reference>
<dbReference type="PANTHER" id="PTHR32116">
    <property type="entry name" value="GALACTURONOSYLTRANSFERASE 4-RELATED"/>
    <property type="match status" value="1"/>
</dbReference>
<evidence type="ECO:0000313" key="1">
    <source>
        <dbReference type="EMBL" id="KAG0492169.1"/>
    </source>
</evidence>
<sequence>MRTRLLGQWSQKMVEDAPDSWNDLMAEMASYSYQNVNPRAFILRTKAMLMKMDQKLQLAKLQASIYQHLASIGVPKNMHCLSLRLAEEYLLNANARSSLPPPEYAYRLTNASYIHIALLTDNILGAAVVVSSTVACSRASEDGCSTLSLTRRHTQQCTLGLHLILLVPQLLK</sequence>
<dbReference type="OrthoDB" id="446113at2759"/>
<dbReference type="GO" id="GO:0047262">
    <property type="term" value="F:polygalacturonate 4-alpha-galacturonosyltransferase activity"/>
    <property type="evidence" value="ECO:0007669"/>
    <property type="project" value="InterPro"/>
</dbReference>
<proteinExistence type="predicted"/>
<accession>A0A835RIU7</accession>
<gene>
    <name evidence="1" type="ORF">HPP92_005567</name>
</gene>
<dbReference type="PANTHER" id="PTHR32116:SF106">
    <property type="entry name" value="HEXOSYLTRANSFERASE"/>
    <property type="match status" value="1"/>
</dbReference>
<dbReference type="AlphaFoldDB" id="A0A835RIU7"/>
<dbReference type="EMBL" id="JADCNL010000002">
    <property type="protein sequence ID" value="KAG0492169.1"/>
    <property type="molecule type" value="Genomic_DNA"/>
</dbReference>
<protein>
    <submittedName>
        <fullName evidence="1">Uncharacterized protein</fullName>
    </submittedName>
</protein>